<evidence type="ECO:0000313" key="2">
    <source>
        <dbReference type="EMBL" id="MDT0431846.1"/>
    </source>
</evidence>
<feature type="domain" description="STAS" evidence="1">
    <location>
        <begin position="30"/>
        <end position="121"/>
    </location>
</feature>
<evidence type="ECO:0000259" key="1">
    <source>
        <dbReference type="PROSITE" id="PS50801"/>
    </source>
</evidence>
<dbReference type="InterPro" id="IPR036513">
    <property type="entry name" value="STAS_dom_sf"/>
</dbReference>
<dbReference type="PROSITE" id="PS50801">
    <property type="entry name" value="STAS"/>
    <property type="match status" value="1"/>
</dbReference>
<dbReference type="InterPro" id="IPR002645">
    <property type="entry name" value="STAS_dom"/>
</dbReference>
<dbReference type="PANTHER" id="PTHR33495">
    <property type="entry name" value="ANTI-SIGMA FACTOR ANTAGONIST TM_1081-RELATED-RELATED"/>
    <property type="match status" value="1"/>
</dbReference>
<name>A0ABU2RSM5_9ACTN</name>
<protein>
    <submittedName>
        <fullName evidence="2">STAS domain-containing protein</fullName>
    </submittedName>
</protein>
<organism evidence="2 3">
    <name type="scientific">Streptomyces salyersiae</name>
    <dbReference type="NCBI Taxonomy" id="3075530"/>
    <lineage>
        <taxon>Bacteria</taxon>
        <taxon>Bacillati</taxon>
        <taxon>Actinomycetota</taxon>
        <taxon>Actinomycetes</taxon>
        <taxon>Kitasatosporales</taxon>
        <taxon>Streptomycetaceae</taxon>
        <taxon>Streptomyces</taxon>
    </lineage>
</organism>
<dbReference type="Pfam" id="PF01740">
    <property type="entry name" value="STAS"/>
    <property type="match status" value="1"/>
</dbReference>
<dbReference type="RefSeq" id="WP_200692783.1">
    <property type="nucleotide sequence ID" value="NZ_JAVREX010000017.1"/>
</dbReference>
<reference evidence="3" key="1">
    <citation type="submission" date="2023-07" db="EMBL/GenBank/DDBJ databases">
        <title>30 novel species of actinomycetes from the DSMZ collection.</title>
        <authorList>
            <person name="Nouioui I."/>
        </authorList>
    </citation>
    <scope>NUCLEOTIDE SEQUENCE [LARGE SCALE GENOMIC DNA]</scope>
    <source>
        <strain evidence="3">DSM 41770</strain>
    </source>
</reference>
<accession>A0ABU2RSM5</accession>
<sequence>MISAVPSPDDAEPPAAVPVVAEFERSGCWVVQAQGALDSDTVDPLYLAMWQAAACHDVIVLDAGAVTFGDSSFLGLLIQVHQQTRLRIAAPGTALRRLFSMAGVDAVLECYPTLEEALAAPR</sequence>
<evidence type="ECO:0000313" key="3">
    <source>
        <dbReference type="Proteomes" id="UP001183777"/>
    </source>
</evidence>
<gene>
    <name evidence="2" type="ORF">RM649_29945</name>
</gene>
<dbReference type="PANTHER" id="PTHR33495:SF2">
    <property type="entry name" value="ANTI-SIGMA FACTOR ANTAGONIST TM_1081-RELATED"/>
    <property type="match status" value="1"/>
</dbReference>
<dbReference type="Gene3D" id="3.30.750.24">
    <property type="entry name" value="STAS domain"/>
    <property type="match status" value="1"/>
</dbReference>
<proteinExistence type="predicted"/>
<dbReference type="CDD" id="cd07043">
    <property type="entry name" value="STAS_anti-anti-sigma_factors"/>
    <property type="match status" value="1"/>
</dbReference>
<keyword evidence="3" id="KW-1185">Reference proteome</keyword>
<comment type="caution">
    <text evidence="2">The sequence shown here is derived from an EMBL/GenBank/DDBJ whole genome shotgun (WGS) entry which is preliminary data.</text>
</comment>
<dbReference type="Proteomes" id="UP001183777">
    <property type="component" value="Unassembled WGS sequence"/>
</dbReference>
<dbReference type="EMBL" id="JAVREX010000017">
    <property type="protein sequence ID" value="MDT0431846.1"/>
    <property type="molecule type" value="Genomic_DNA"/>
</dbReference>
<dbReference type="SUPFAM" id="SSF52091">
    <property type="entry name" value="SpoIIaa-like"/>
    <property type="match status" value="1"/>
</dbReference>